<dbReference type="PROSITE" id="PS50987">
    <property type="entry name" value="HTH_ARSR_2"/>
    <property type="match status" value="1"/>
</dbReference>
<accession>A0A6H2GWL5</accession>
<dbReference type="PANTHER" id="PTHR43132:SF2">
    <property type="entry name" value="ARSENICAL RESISTANCE OPERON REPRESSOR ARSR-RELATED"/>
    <property type="match status" value="1"/>
</dbReference>
<gene>
    <name evidence="6" type="ORF">HGI30_08170</name>
</gene>
<dbReference type="Proteomes" id="UP000502136">
    <property type="component" value="Chromosome"/>
</dbReference>
<feature type="domain" description="HTH arsR-type" evidence="5">
    <location>
        <begin position="4"/>
        <end position="99"/>
    </location>
</feature>
<feature type="compositionally biased region" description="Low complexity" evidence="4">
    <location>
        <begin position="102"/>
        <end position="112"/>
    </location>
</feature>
<keyword evidence="3" id="KW-0804">Transcription</keyword>
<dbReference type="EMBL" id="CP051428">
    <property type="protein sequence ID" value="QJC51528.1"/>
    <property type="molecule type" value="Genomic_DNA"/>
</dbReference>
<feature type="region of interest" description="Disordered" evidence="4">
    <location>
        <begin position="102"/>
        <end position="128"/>
    </location>
</feature>
<evidence type="ECO:0000259" key="5">
    <source>
        <dbReference type="PROSITE" id="PS50987"/>
    </source>
</evidence>
<name>A0A6H2GWL5_9BACL</name>
<evidence type="ECO:0000313" key="7">
    <source>
        <dbReference type="Proteomes" id="UP000502136"/>
    </source>
</evidence>
<dbReference type="AlphaFoldDB" id="A0A6H2GWL5"/>
<sequence>MGKLAIQLFRQCLPVFQTLSDPHRQDILLHLHENGPLSVSDLTARLSLSRPAVSHHLKLLLQAGLLACEQQGTQRIYSLQLEEPAALLRELLETVERECLAPPAGGASIPSPRQVHSTDTPSDKEEPS</sequence>
<dbReference type="InterPro" id="IPR051011">
    <property type="entry name" value="Metal_resp_trans_reg"/>
</dbReference>
<dbReference type="SMART" id="SM00418">
    <property type="entry name" value="HTH_ARSR"/>
    <property type="match status" value="1"/>
</dbReference>
<proteinExistence type="predicted"/>
<dbReference type="PANTHER" id="PTHR43132">
    <property type="entry name" value="ARSENICAL RESISTANCE OPERON REPRESSOR ARSR-RELATED"/>
    <property type="match status" value="1"/>
</dbReference>
<dbReference type="CDD" id="cd00090">
    <property type="entry name" value="HTH_ARSR"/>
    <property type="match status" value="1"/>
</dbReference>
<dbReference type="SUPFAM" id="SSF46785">
    <property type="entry name" value="Winged helix' DNA-binding domain"/>
    <property type="match status" value="1"/>
</dbReference>
<evidence type="ECO:0000256" key="2">
    <source>
        <dbReference type="ARBA" id="ARBA00023125"/>
    </source>
</evidence>
<dbReference type="InterPro" id="IPR011991">
    <property type="entry name" value="ArsR-like_HTH"/>
</dbReference>
<dbReference type="Pfam" id="PF12840">
    <property type="entry name" value="HTH_20"/>
    <property type="match status" value="1"/>
</dbReference>
<dbReference type="InterPro" id="IPR036390">
    <property type="entry name" value="WH_DNA-bd_sf"/>
</dbReference>
<organism evidence="6 7">
    <name type="scientific">Paenibacillus albicereus</name>
    <dbReference type="NCBI Taxonomy" id="2726185"/>
    <lineage>
        <taxon>Bacteria</taxon>
        <taxon>Bacillati</taxon>
        <taxon>Bacillota</taxon>
        <taxon>Bacilli</taxon>
        <taxon>Bacillales</taxon>
        <taxon>Paenibacillaceae</taxon>
        <taxon>Paenibacillus</taxon>
    </lineage>
</organism>
<evidence type="ECO:0000256" key="1">
    <source>
        <dbReference type="ARBA" id="ARBA00023015"/>
    </source>
</evidence>
<dbReference type="NCBIfam" id="NF033788">
    <property type="entry name" value="HTH_metalloreg"/>
    <property type="match status" value="1"/>
</dbReference>
<evidence type="ECO:0000256" key="3">
    <source>
        <dbReference type="ARBA" id="ARBA00023163"/>
    </source>
</evidence>
<evidence type="ECO:0000313" key="6">
    <source>
        <dbReference type="EMBL" id="QJC51528.1"/>
    </source>
</evidence>
<keyword evidence="7" id="KW-1185">Reference proteome</keyword>
<dbReference type="GO" id="GO:0003700">
    <property type="term" value="F:DNA-binding transcription factor activity"/>
    <property type="evidence" value="ECO:0007669"/>
    <property type="project" value="InterPro"/>
</dbReference>
<dbReference type="GO" id="GO:0003677">
    <property type="term" value="F:DNA binding"/>
    <property type="evidence" value="ECO:0007669"/>
    <property type="project" value="UniProtKB-KW"/>
</dbReference>
<protein>
    <submittedName>
        <fullName evidence="6">Helix-turn-helix transcriptional regulator</fullName>
    </submittedName>
</protein>
<dbReference type="PRINTS" id="PR00778">
    <property type="entry name" value="HTHARSR"/>
</dbReference>
<keyword evidence="2" id="KW-0238">DNA-binding</keyword>
<dbReference type="RefSeq" id="WP_168907175.1">
    <property type="nucleotide sequence ID" value="NZ_CP051428.1"/>
</dbReference>
<dbReference type="KEGG" id="palr:HGI30_08170"/>
<keyword evidence="1" id="KW-0805">Transcription regulation</keyword>
<dbReference type="InterPro" id="IPR001845">
    <property type="entry name" value="HTH_ArsR_DNA-bd_dom"/>
</dbReference>
<evidence type="ECO:0000256" key="4">
    <source>
        <dbReference type="SAM" id="MobiDB-lite"/>
    </source>
</evidence>
<reference evidence="6 7" key="1">
    <citation type="submission" date="2020-04" db="EMBL/GenBank/DDBJ databases">
        <title>Novel Paenibacillus strain UniB2 isolated from commercial digestive syrup.</title>
        <authorList>
            <person name="Thorat V."/>
            <person name="Kirdat K."/>
            <person name="Tiwarekar B."/>
            <person name="Yadav A."/>
        </authorList>
    </citation>
    <scope>NUCLEOTIDE SEQUENCE [LARGE SCALE GENOMIC DNA]</scope>
    <source>
        <strain evidence="6 7">UniB2</strain>
    </source>
</reference>
<dbReference type="Gene3D" id="1.10.10.10">
    <property type="entry name" value="Winged helix-like DNA-binding domain superfamily/Winged helix DNA-binding domain"/>
    <property type="match status" value="1"/>
</dbReference>
<dbReference type="InterPro" id="IPR036388">
    <property type="entry name" value="WH-like_DNA-bd_sf"/>
</dbReference>